<dbReference type="Proteomes" id="UP001138751">
    <property type="component" value="Unassembled WGS sequence"/>
</dbReference>
<protein>
    <submittedName>
        <fullName evidence="7">PLP-dependent aminotransferase family protein</fullName>
    </submittedName>
</protein>
<dbReference type="Pfam" id="PF00392">
    <property type="entry name" value="GntR"/>
    <property type="match status" value="1"/>
</dbReference>
<dbReference type="InterPro" id="IPR051446">
    <property type="entry name" value="HTH_trans_reg/aminotransferase"/>
</dbReference>
<dbReference type="GO" id="GO:0003677">
    <property type="term" value="F:DNA binding"/>
    <property type="evidence" value="ECO:0007669"/>
    <property type="project" value="UniProtKB-KW"/>
</dbReference>
<dbReference type="InterPro" id="IPR015422">
    <property type="entry name" value="PyrdxlP-dep_Trfase_small"/>
</dbReference>
<keyword evidence="7" id="KW-0808">Transferase</keyword>
<keyword evidence="5" id="KW-0804">Transcription</keyword>
<dbReference type="InterPro" id="IPR000524">
    <property type="entry name" value="Tscrpt_reg_HTH_GntR"/>
</dbReference>
<dbReference type="InterPro" id="IPR015424">
    <property type="entry name" value="PyrdxlP-dep_Trfase"/>
</dbReference>
<dbReference type="PANTHER" id="PTHR46577:SF1">
    <property type="entry name" value="HTH-TYPE TRANSCRIPTIONAL REGULATORY PROTEIN GABR"/>
    <property type="match status" value="1"/>
</dbReference>
<evidence type="ECO:0000259" key="6">
    <source>
        <dbReference type="PROSITE" id="PS50949"/>
    </source>
</evidence>
<dbReference type="GO" id="GO:0008483">
    <property type="term" value="F:transaminase activity"/>
    <property type="evidence" value="ECO:0007669"/>
    <property type="project" value="UniProtKB-KW"/>
</dbReference>
<evidence type="ECO:0000313" key="7">
    <source>
        <dbReference type="EMBL" id="MBR0670395.1"/>
    </source>
</evidence>
<evidence type="ECO:0000256" key="3">
    <source>
        <dbReference type="ARBA" id="ARBA00023015"/>
    </source>
</evidence>
<dbReference type="Pfam" id="PF00155">
    <property type="entry name" value="Aminotran_1_2"/>
    <property type="match status" value="1"/>
</dbReference>
<reference evidence="7" key="2">
    <citation type="journal article" date="2021" name="Syst. Appl. Microbiol.">
        <title>Roseomonas hellenica sp. nov., isolated from roots of wild-growing Alkanna tinctoria.</title>
        <authorList>
            <person name="Rat A."/>
            <person name="Naranjo H.D."/>
            <person name="Lebbe L."/>
            <person name="Cnockaert M."/>
            <person name="Krigas N."/>
            <person name="Grigoriadou K."/>
            <person name="Maloupa E."/>
            <person name="Willems A."/>
        </authorList>
    </citation>
    <scope>NUCLEOTIDE SEQUENCE</scope>
    <source>
        <strain evidence="7">LMG 31231</strain>
    </source>
</reference>
<accession>A0A9X9WTB6</accession>
<proteinExistence type="inferred from homology"/>
<keyword evidence="8" id="KW-1185">Reference proteome</keyword>
<keyword evidence="3" id="KW-0805">Transcription regulation</keyword>
<evidence type="ECO:0000256" key="2">
    <source>
        <dbReference type="ARBA" id="ARBA00022898"/>
    </source>
</evidence>
<dbReference type="InterPro" id="IPR015421">
    <property type="entry name" value="PyrdxlP-dep_Trfase_major"/>
</dbReference>
<sequence length="471" mass="49102">MIRKPDAQPWVPDIEGLKGPIYLVIAEAIGRAVATGELQAGERLPTHRALAGTLGVDLTTVTRAYAEARRRGLLQATVGRGTFVRLEPEPRGGTAMEEGPVDLGMNLPPQPADLALPDLLQRGLAHLLAGSEAADLLTYRTGAGSGSERAAGAIWLRPTLGDVAAERILVSPGAQPALLAVLGAVAGAGEAILTDALTYPGMRGAAAQLGVRLLGLPCDAEGMLPEAVEAACRGPERPKALYCVPTMHNPMAVTMPLARRQAIAEAARRHGLPVIEDDAYGLLPSAPLPAIASLAPEITFHVATLSKVLSPALRVAFLVAPDARWAGRLATALRANVLMASPLTTGLIAGWVRDGTAAAVRAAIRGECVARQRIARELLPGTPFAAHPEGLHLWLPMPGRWGRLHFAAHLRRRGLAVVPSDAFAVDPGAAPVDAVRVSLGAAQSRQALRRALREVADALGADAAAPFSEVV</sequence>
<dbReference type="Gene3D" id="1.10.10.10">
    <property type="entry name" value="Winged helix-like DNA-binding domain superfamily/Winged helix DNA-binding domain"/>
    <property type="match status" value="1"/>
</dbReference>
<dbReference type="CDD" id="cd00609">
    <property type="entry name" value="AAT_like"/>
    <property type="match status" value="1"/>
</dbReference>
<keyword evidence="7" id="KW-0032">Aminotransferase</keyword>
<name>A0A9X9WTB6_9PROT</name>
<dbReference type="PROSITE" id="PS50949">
    <property type="entry name" value="HTH_GNTR"/>
    <property type="match status" value="1"/>
</dbReference>
<evidence type="ECO:0000313" key="8">
    <source>
        <dbReference type="Proteomes" id="UP001138751"/>
    </source>
</evidence>
<dbReference type="RefSeq" id="WP_211860768.1">
    <property type="nucleotide sequence ID" value="NZ_JAAEDM010000007.1"/>
</dbReference>
<organism evidence="7 8">
    <name type="scientific">Neoroseomonas soli</name>
    <dbReference type="NCBI Taxonomy" id="1081025"/>
    <lineage>
        <taxon>Bacteria</taxon>
        <taxon>Pseudomonadati</taxon>
        <taxon>Pseudomonadota</taxon>
        <taxon>Alphaproteobacteria</taxon>
        <taxon>Acetobacterales</taxon>
        <taxon>Acetobacteraceae</taxon>
        <taxon>Neoroseomonas</taxon>
    </lineage>
</organism>
<dbReference type="SUPFAM" id="SSF53383">
    <property type="entry name" value="PLP-dependent transferases"/>
    <property type="match status" value="1"/>
</dbReference>
<dbReference type="InterPro" id="IPR004839">
    <property type="entry name" value="Aminotransferase_I/II_large"/>
</dbReference>
<dbReference type="CDD" id="cd07377">
    <property type="entry name" value="WHTH_GntR"/>
    <property type="match status" value="1"/>
</dbReference>
<feature type="domain" description="HTH gntR-type" evidence="6">
    <location>
        <begin position="19"/>
        <end position="87"/>
    </location>
</feature>
<dbReference type="InterPro" id="IPR036388">
    <property type="entry name" value="WH-like_DNA-bd_sf"/>
</dbReference>
<dbReference type="GO" id="GO:0030170">
    <property type="term" value="F:pyridoxal phosphate binding"/>
    <property type="evidence" value="ECO:0007669"/>
    <property type="project" value="InterPro"/>
</dbReference>
<keyword evidence="2" id="KW-0663">Pyridoxal phosphate</keyword>
<dbReference type="SUPFAM" id="SSF46785">
    <property type="entry name" value="Winged helix' DNA-binding domain"/>
    <property type="match status" value="1"/>
</dbReference>
<evidence type="ECO:0000256" key="4">
    <source>
        <dbReference type="ARBA" id="ARBA00023125"/>
    </source>
</evidence>
<dbReference type="SMART" id="SM00345">
    <property type="entry name" value="HTH_GNTR"/>
    <property type="match status" value="1"/>
</dbReference>
<gene>
    <name evidence="7" type="ORF">GXW76_04360</name>
</gene>
<dbReference type="PANTHER" id="PTHR46577">
    <property type="entry name" value="HTH-TYPE TRANSCRIPTIONAL REGULATORY PROTEIN GABR"/>
    <property type="match status" value="1"/>
</dbReference>
<dbReference type="AlphaFoldDB" id="A0A9X9WTB6"/>
<dbReference type="EMBL" id="JAAEDM010000007">
    <property type="protein sequence ID" value="MBR0670395.1"/>
    <property type="molecule type" value="Genomic_DNA"/>
</dbReference>
<evidence type="ECO:0000256" key="5">
    <source>
        <dbReference type="ARBA" id="ARBA00023163"/>
    </source>
</evidence>
<dbReference type="Gene3D" id="3.40.640.10">
    <property type="entry name" value="Type I PLP-dependent aspartate aminotransferase-like (Major domain)"/>
    <property type="match status" value="1"/>
</dbReference>
<dbReference type="InterPro" id="IPR036390">
    <property type="entry name" value="WH_DNA-bd_sf"/>
</dbReference>
<comment type="caution">
    <text evidence="7">The sequence shown here is derived from an EMBL/GenBank/DDBJ whole genome shotgun (WGS) entry which is preliminary data.</text>
</comment>
<reference evidence="7" key="1">
    <citation type="submission" date="2020-01" db="EMBL/GenBank/DDBJ databases">
        <authorList>
            <person name="Rat A."/>
        </authorList>
    </citation>
    <scope>NUCLEOTIDE SEQUENCE</scope>
    <source>
        <strain evidence="7">LMG 31231</strain>
    </source>
</reference>
<evidence type="ECO:0000256" key="1">
    <source>
        <dbReference type="ARBA" id="ARBA00005384"/>
    </source>
</evidence>
<dbReference type="GO" id="GO:0003700">
    <property type="term" value="F:DNA-binding transcription factor activity"/>
    <property type="evidence" value="ECO:0007669"/>
    <property type="project" value="InterPro"/>
</dbReference>
<comment type="similarity">
    <text evidence="1">In the C-terminal section; belongs to the class-I pyridoxal-phosphate-dependent aminotransferase family.</text>
</comment>
<keyword evidence="4" id="KW-0238">DNA-binding</keyword>
<dbReference type="Gene3D" id="3.90.1150.10">
    <property type="entry name" value="Aspartate Aminotransferase, domain 1"/>
    <property type="match status" value="1"/>
</dbReference>